<name>A0A0D7CLE0_9ACTN</name>
<dbReference type="PATRIC" id="fig|1240678.4.peg.3819"/>
<evidence type="ECO:0000313" key="1">
    <source>
        <dbReference type="EMBL" id="KIZ16896.1"/>
    </source>
</evidence>
<keyword evidence="2" id="KW-1185">Reference proteome</keyword>
<sequence>MTAKTMHKAEADLRTTLTSLADRWEQMAKSAPDFGGDDLFIDEPTPTQLQQFERATTYRKTAADLREVLRIGQIPHDLMTDAELEQHGTAQ</sequence>
<reference evidence="1 2" key="1">
    <citation type="submission" date="2014-09" db="EMBL/GenBank/DDBJ databases">
        <title>Draft genome sequence of Streptomyces natalensis ATCC 27448, producer of the antifungal pimaricin.</title>
        <authorList>
            <person name="Mendes M.V."/>
            <person name="Beites T."/>
            <person name="Pires S."/>
            <person name="Santos C.L."/>
            <person name="Moradas-Ferreira P."/>
        </authorList>
    </citation>
    <scope>NUCLEOTIDE SEQUENCE [LARGE SCALE GENOMIC DNA]</scope>
    <source>
        <strain evidence="1 2">ATCC 27448</strain>
    </source>
</reference>
<dbReference type="AlphaFoldDB" id="A0A0D7CLE0"/>
<protein>
    <submittedName>
        <fullName evidence="1">Uncharacterized protein</fullName>
    </submittedName>
</protein>
<dbReference type="RefSeq" id="WP_030064892.1">
    <property type="nucleotide sequence ID" value="NZ_JRKI01000026.1"/>
</dbReference>
<proteinExistence type="predicted"/>
<evidence type="ECO:0000313" key="2">
    <source>
        <dbReference type="Proteomes" id="UP000032458"/>
    </source>
</evidence>
<comment type="caution">
    <text evidence="1">The sequence shown here is derived from an EMBL/GenBank/DDBJ whole genome shotgun (WGS) entry which is preliminary data.</text>
</comment>
<accession>A0A0D7CLE0</accession>
<dbReference type="Proteomes" id="UP000032458">
    <property type="component" value="Unassembled WGS sequence"/>
</dbReference>
<gene>
    <name evidence="1" type="ORF">SNA_18140</name>
</gene>
<organism evidence="1 2">
    <name type="scientific">Streptomyces natalensis ATCC 27448</name>
    <dbReference type="NCBI Taxonomy" id="1240678"/>
    <lineage>
        <taxon>Bacteria</taxon>
        <taxon>Bacillati</taxon>
        <taxon>Actinomycetota</taxon>
        <taxon>Actinomycetes</taxon>
        <taxon>Kitasatosporales</taxon>
        <taxon>Streptomycetaceae</taxon>
        <taxon>Streptomyces</taxon>
    </lineage>
</organism>
<dbReference type="EMBL" id="JRKI01000026">
    <property type="protein sequence ID" value="KIZ16896.1"/>
    <property type="molecule type" value="Genomic_DNA"/>
</dbReference>